<name>A0A1Q2CXB1_9ACTN</name>
<dbReference type="AlphaFoldDB" id="A0A1Q2CXB1"/>
<dbReference type="GO" id="GO:0003677">
    <property type="term" value="F:DNA binding"/>
    <property type="evidence" value="ECO:0007669"/>
    <property type="project" value="InterPro"/>
</dbReference>
<dbReference type="GO" id="GO:0004803">
    <property type="term" value="F:transposase activity"/>
    <property type="evidence" value="ECO:0007669"/>
    <property type="project" value="InterPro"/>
</dbReference>
<evidence type="ECO:0000313" key="4">
    <source>
        <dbReference type="Proteomes" id="UP000188235"/>
    </source>
</evidence>
<feature type="compositionally biased region" description="Basic and acidic residues" evidence="1">
    <location>
        <begin position="199"/>
        <end position="215"/>
    </location>
</feature>
<dbReference type="Pfam" id="PF01609">
    <property type="entry name" value="DDE_Tnp_1"/>
    <property type="match status" value="1"/>
</dbReference>
<gene>
    <name evidence="3" type="ORF">BW733_07925</name>
</gene>
<organism evidence="3 4">
    <name type="scientific">Tessaracoccus flavescens</name>
    <dbReference type="NCBI Taxonomy" id="399497"/>
    <lineage>
        <taxon>Bacteria</taxon>
        <taxon>Bacillati</taxon>
        <taxon>Actinomycetota</taxon>
        <taxon>Actinomycetes</taxon>
        <taxon>Propionibacteriales</taxon>
        <taxon>Propionibacteriaceae</taxon>
        <taxon>Tessaracoccus</taxon>
    </lineage>
</organism>
<dbReference type="GO" id="GO:0006313">
    <property type="term" value="P:DNA transposition"/>
    <property type="evidence" value="ECO:0007669"/>
    <property type="project" value="InterPro"/>
</dbReference>
<dbReference type="STRING" id="399497.BW733_07925"/>
<dbReference type="OrthoDB" id="4485191at2"/>
<sequence length="581" mass="64408">MRWRTGPVDTSTFNRALAIVRASRVTQQCQQDMTAHRGRKRSYTYEALFTVLQIAALEGFGELLLSDAAQVVVRLTPAQREVLGIERLWSYALIEQAVTELSTAMKERIDEGTGEVTDARLGMGLAEFMTSLASDFIPPQIAQTDAQAVDSTDYEAHARRRSWKHLMKADIPEDSLPELDALEGDAPKNEPGWPLQGADGRHQHTVDPDARDGYRAGKNRNRKGVFCGWDLHLSVDVPEVGGQARPGLIRGASLFPAGTYKAEGGLALIDAMIAADRKPTTVLVDRGYTYLDTEQWAREVWSRGVEQVLDLHKNQRTRRPGPIPGTVFVDGGLYKDTLPADLRTLGGYALGMSAEAKALLAEQYDRRKYHAFTPMGAPNYERGTQRYRDPVLSGTMRCANHSKSMRLDPSRYPTTQCVRGTSCSCGTTVTLGPDDLLNLRQRLLYGTTKWKASYGRRSAVESTNACVKTHHARLMRHSTRVRGTERNGILLSFILAAVNASLLMTRYGYDVGTPPQIADDALIEPLPQARPTKALHRQRKFTRPRRAQAPPGSERTGPTTTPWVTVKRTAKSPGKRSVQTK</sequence>
<accession>A0A1Q2CXB1</accession>
<feature type="region of interest" description="Disordered" evidence="1">
    <location>
        <begin position="529"/>
        <end position="581"/>
    </location>
</feature>
<feature type="region of interest" description="Disordered" evidence="1">
    <location>
        <begin position="178"/>
        <end position="217"/>
    </location>
</feature>
<feature type="compositionally biased region" description="Basic residues" evidence="1">
    <location>
        <begin position="533"/>
        <end position="546"/>
    </location>
</feature>
<evidence type="ECO:0000256" key="1">
    <source>
        <dbReference type="SAM" id="MobiDB-lite"/>
    </source>
</evidence>
<reference evidence="3 4" key="1">
    <citation type="journal article" date="2008" name="Int. J. Syst. Evol. Microbiol.">
        <title>Tessaracoccus flavescens sp. nov., isolated from marine sediment.</title>
        <authorList>
            <person name="Lee D.W."/>
            <person name="Lee S.D."/>
        </authorList>
    </citation>
    <scope>NUCLEOTIDE SEQUENCE [LARGE SCALE GENOMIC DNA]</scope>
    <source>
        <strain evidence="3 4">SST-39T</strain>
    </source>
</reference>
<dbReference type="RefSeq" id="WP_077349424.1">
    <property type="nucleotide sequence ID" value="NZ_CP019607.1"/>
</dbReference>
<keyword evidence="4" id="KW-1185">Reference proteome</keyword>
<evidence type="ECO:0000259" key="2">
    <source>
        <dbReference type="Pfam" id="PF01609"/>
    </source>
</evidence>
<protein>
    <recommendedName>
        <fullName evidence="2">Transposase IS4-like domain-containing protein</fullName>
    </recommendedName>
</protein>
<evidence type="ECO:0000313" key="3">
    <source>
        <dbReference type="EMBL" id="AQP50768.1"/>
    </source>
</evidence>
<dbReference type="KEGG" id="tfa:BW733_07925"/>
<feature type="domain" description="Transposase IS4-like" evidence="2">
    <location>
        <begin position="243"/>
        <end position="499"/>
    </location>
</feature>
<dbReference type="Proteomes" id="UP000188235">
    <property type="component" value="Chromosome"/>
</dbReference>
<dbReference type="EMBL" id="CP019607">
    <property type="protein sequence ID" value="AQP50768.1"/>
    <property type="molecule type" value="Genomic_DNA"/>
</dbReference>
<dbReference type="InterPro" id="IPR002559">
    <property type="entry name" value="Transposase_11"/>
</dbReference>
<proteinExistence type="predicted"/>